<dbReference type="InterPro" id="IPR007801">
    <property type="entry name" value="MbnB/TglH/ChrH"/>
</dbReference>
<sequence length="299" mass="33857">MSQRRARLGVGLSYQGSLRDFVREHLEAYDFLEVIPDIFWTEERGPDGALRFRENAEGLRLLDWVAARRPLVAHSVGMSLGSAEGGFSPDYVAQLARWQRRYHFAWLSEHLSFTRLPHGPGEHMDLGVMLPVPYDEDTLELLAGRVAEVRRAVDAPFLLENNVFYYQLPEQELSEPAFLRRLGERTGSGLLLDLHNLHTNARNHGFSPLDFLEALDLSQVVELHIAGGSEWEGFYLDAHSGACPEPVWELLEQVLPRLPNLGGVVFEMFGNYVPLLGTDVLLGELRRLRDVLERHGGRP</sequence>
<dbReference type="Gene3D" id="3.20.20.150">
    <property type="entry name" value="Divalent-metal-dependent TIM barrel enzymes"/>
    <property type="match status" value="1"/>
</dbReference>
<evidence type="ECO:0000313" key="1">
    <source>
        <dbReference type="EMBL" id="AKI99272.1"/>
    </source>
</evidence>
<dbReference type="KEGG" id="age:AA314_00899"/>
<dbReference type="Proteomes" id="UP000256345">
    <property type="component" value="Unassembled WGS sequence"/>
</dbReference>
<name>A0AAC8Q1J6_9BACT</name>
<dbReference type="PANTHER" id="PTHR42194:SF1">
    <property type="entry name" value="UPF0276 PROTEIN HI_1600"/>
    <property type="match status" value="1"/>
</dbReference>
<dbReference type="AlphaFoldDB" id="A0AAC8Q1J6"/>
<dbReference type="EMBL" id="CP011509">
    <property type="protein sequence ID" value="AKI99272.1"/>
    <property type="molecule type" value="Genomic_DNA"/>
</dbReference>
<gene>
    <name evidence="1" type="ORF">AA314_00899</name>
    <name evidence="2" type="ORF">ATI61_106647</name>
</gene>
<dbReference type="EMBL" id="QUMU01000006">
    <property type="protein sequence ID" value="REG31177.1"/>
    <property type="molecule type" value="Genomic_DNA"/>
</dbReference>
<dbReference type="RefSeq" id="WP_053066084.1">
    <property type="nucleotide sequence ID" value="NZ_CP011509.1"/>
</dbReference>
<dbReference type="Proteomes" id="UP000035579">
    <property type="component" value="Chromosome"/>
</dbReference>
<dbReference type="NCBIfam" id="NF003818">
    <property type="entry name" value="PRK05409.1"/>
    <property type="match status" value="1"/>
</dbReference>
<organism evidence="1 3">
    <name type="scientific">Archangium gephyra</name>
    <dbReference type="NCBI Taxonomy" id="48"/>
    <lineage>
        <taxon>Bacteria</taxon>
        <taxon>Pseudomonadati</taxon>
        <taxon>Myxococcota</taxon>
        <taxon>Myxococcia</taxon>
        <taxon>Myxococcales</taxon>
        <taxon>Cystobacterineae</taxon>
        <taxon>Archangiaceae</taxon>
        <taxon>Archangium</taxon>
    </lineage>
</organism>
<evidence type="ECO:0000313" key="4">
    <source>
        <dbReference type="Proteomes" id="UP000256345"/>
    </source>
</evidence>
<accession>A0AAC8Q1J6</accession>
<dbReference type="Pfam" id="PF05114">
    <property type="entry name" value="MbnB_TglH_ChrH"/>
    <property type="match status" value="1"/>
</dbReference>
<reference evidence="2 4" key="2">
    <citation type="submission" date="2018-08" db="EMBL/GenBank/DDBJ databases">
        <title>Genomic Encyclopedia of Archaeal and Bacterial Type Strains, Phase II (KMG-II): from individual species to whole genera.</title>
        <authorList>
            <person name="Goeker M."/>
        </authorList>
    </citation>
    <scope>NUCLEOTIDE SEQUENCE [LARGE SCALE GENOMIC DNA]</scope>
    <source>
        <strain evidence="2 4">DSM 2261</strain>
    </source>
</reference>
<dbReference type="PANTHER" id="PTHR42194">
    <property type="entry name" value="UPF0276 PROTEIN HI_1600"/>
    <property type="match status" value="1"/>
</dbReference>
<evidence type="ECO:0000313" key="2">
    <source>
        <dbReference type="EMBL" id="REG31177.1"/>
    </source>
</evidence>
<protein>
    <submittedName>
        <fullName evidence="1">Uncharacterized protein</fullName>
    </submittedName>
</protein>
<reference evidence="1 3" key="1">
    <citation type="submission" date="2015-05" db="EMBL/GenBank/DDBJ databases">
        <title>Genome assembly of Archangium gephyra DSM 2261.</title>
        <authorList>
            <person name="Sharma G."/>
            <person name="Subramanian S."/>
        </authorList>
    </citation>
    <scope>NUCLEOTIDE SEQUENCE [LARGE SCALE GENOMIC DNA]</scope>
    <source>
        <strain evidence="1 3">DSM 2261</strain>
    </source>
</reference>
<keyword evidence="4" id="KW-1185">Reference proteome</keyword>
<evidence type="ECO:0000313" key="3">
    <source>
        <dbReference type="Proteomes" id="UP000035579"/>
    </source>
</evidence>
<proteinExistence type="predicted"/>